<evidence type="ECO:0000313" key="3">
    <source>
        <dbReference type="Proteomes" id="UP000654913"/>
    </source>
</evidence>
<protein>
    <submittedName>
        <fullName evidence="2">Uncharacterized protein</fullName>
    </submittedName>
</protein>
<dbReference type="OrthoDB" id="10486704at2759"/>
<gene>
    <name evidence="2" type="ORF">APUU_31334S</name>
</gene>
<reference evidence="2" key="1">
    <citation type="submission" date="2021-01" db="EMBL/GenBank/DDBJ databases">
        <authorList>
            <consortium name="Aspergillus puulaauensis MK2 genome sequencing consortium"/>
            <person name="Kazuki M."/>
            <person name="Futagami T."/>
        </authorList>
    </citation>
    <scope>NUCLEOTIDE SEQUENCE</scope>
    <source>
        <strain evidence="2">MK2</strain>
    </source>
</reference>
<dbReference type="KEGG" id="apuu:APUU_31334S"/>
<keyword evidence="1" id="KW-0472">Membrane</keyword>
<dbReference type="EMBL" id="AP024445">
    <property type="protein sequence ID" value="BCS23109.1"/>
    <property type="molecule type" value="Genomic_DNA"/>
</dbReference>
<reference evidence="2" key="2">
    <citation type="submission" date="2021-02" db="EMBL/GenBank/DDBJ databases">
        <title>Aspergillus puulaauensis MK2 genome sequence.</title>
        <authorList>
            <person name="Futagami T."/>
            <person name="Mori K."/>
            <person name="Kadooka C."/>
            <person name="Tanaka T."/>
        </authorList>
    </citation>
    <scope>NUCLEOTIDE SEQUENCE</scope>
    <source>
        <strain evidence="2">MK2</strain>
    </source>
</reference>
<evidence type="ECO:0000313" key="2">
    <source>
        <dbReference type="EMBL" id="BCS23109.1"/>
    </source>
</evidence>
<accession>A0A7R8AKQ6</accession>
<dbReference type="AlphaFoldDB" id="A0A7R8AKQ6"/>
<dbReference type="Proteomes" id="UP000654913">
    <property type="component" value="Chromosome 3"/>
</dbReference>
<keyword evidence="1" id="KW-1133">Transmembrane helix</keyword>
<name>A0A7R8AKQ6_9EURO</name>
<proteinExistence type="predicted"/>
<evidence type="ECO:0000256" key="1">
    <source>
        <dbReference type="SAM" id="Phobius"/>
    </source>
</evidence>
<dbReference type="GeneID" id="64973114"/>
<keyword evidence="3" id="KW-1185">Reference proteome</keyword>
<feature type="transmembrane region" description="Helical" evidence="1">
    <location>
        <begin position="73"/>
        <end position="100"/>
    </location>
</feature>
<organism evidence="2 3">
    <name type="scientific">Aspergillus puulaauensis</name>
    <dbReference type="NCBI Taxonomy" id="1220207"/>
    <lineage>
        <taxon>Eukaryota</taxon>
        <taxon>Fungi</taxon>
        <taxon>Dikarya</taxon>
        <taxon>Ascomycota</taxon>
        <taxon>Pezizomycotina</taxon>
        <taxon>Eurotiomycetes</taxon>
        <taxon>Eurotiomycetidae</taxon>
        <taxon>Eurotiales</taxon>
        <taxon>Aspergillaceae</taxon>
        <taxon>Aspergillus</taxon>
    </lineage>
</organism>
<keyword evidence="1" id="KW-0812">Transmembrane</keyword>
<sequence>MLDSEVFHCIIRSESETQFNSVSQARHKPNHISTTFLLQTIYLFLYIKMRAVFTLPHRPAIRNFLSIAQPYSYGYGSAASSMARAFSAAALFSVVVLPFVPPAVMSAKANGGKNAITMPAHPSARIYGQRGVRMV</sequence>
<dbReference type="RefSeq" id="XP_041555303.1">
    <property type="nucleotide sequence ID" value="XM_041702526.1"/>
</dbReference>
<feature type="transmembrane region" description="Helical" evidence="1">
    <location>
        <begin position="36"/>
        <end position="53"/>
    </location>
</feature>